<proteinExistence type="predicted"/>
<dbReference type="SMART" id="SM00423">
    <property type="entry name" value="PSI"/>
    <property type="match status" value="1"/>
</dbReference>
<dbReference type="InterPro" id="IPR057563">
    <property type="entry name" value="Sema5A/B-like_TSP-1"/>
</dbReference>
<accession>A0A336MJY5</accession>
<evidence type="ECO:0000256" key="3">
    <source>
        <dbReference type="ARBA" id="ARBA00022737"/>
    </source>
</evidence>
<dbReference type="PRINTS" id="PR01705">
    <property type="entry name" value="TSP1REPEAT"/>
</dbReference>
<dbReference type="InterPro" id="IPR000884">
    <property type="entry name" value="TSP1_rpt"/>
</dbReference>
<reference evidence="15" key="2">
    <citation type="submission" date="2018-07" db="EMBL/GenBank/DDBJ databases">
        <authorList>
            <person name="Quirk P.G."/>
            <person name="Krulwich T.A."/>
        </authorList>
    </citation>
    <scope>NUCLEOTIDE SEQUENCE</scope>
</reference>
<dbReference type="PANTHER" id="PTHR11036:SF79">
    <property type="entry name" value="SEMAPHORIN 5C, ISOFORM A"/>
    <property type="match status" value="1"/>
</dbReference>
<sequence>MENLNVTKFDKGVAKCPFNPHANITTHMTETGQMFIASPTDFSGSDPAILRADVARDDTRMLRTKQYDSKWLNDPQFVGSFEHQDFVYFVFRERALEHINCGKIVYSRIARVCKNDPGGTVFFKENWTSFIKARLNCSLPGEYPFYFDEVQGISYSQQENLLYATFTTPANSIHGSAVCAFNMSSIQKAFAGPFKHQESLKETWKRVDLENRAYHECQVGSPESTITRRSTNLMESTKYQLMDQAVQPITAAPLHYAKLERFTHIAVDIISTKLHENVQILYVATEEGIIKKISVLPRTKETCEIEKWRVEENPDVKIRTIQYLKETESLYIGTEKSVMRIPSQHCDRHASKVSCLNSMDPYCGWNEVLEACTPAPNGNTLTKIWLQNANECPILTSPIDGGWGAWSTYNKCAQISGSSTSDLVFDEHGQSSDSCMCRTRKCDNPAPKNGGKDCEGMSIMVTNCTVHGGWTEWSAWSACSQTCGIAVKTRRRTCGNPKPAFGGRVCVGPDRAEIYCTNLPPCPIPKQPAIDGGWSNYGPWSECSALCGGGFKIRKRKCDNPIPQNGGLECAGCHIDYEVCNTQPCTDLRKPSSWTPWLVAMNGTSPEGGHVERRFKFVCKAPVQDTAQIKITLSKEESRICQADGTCQRSGNTDDDATTTVEYGPWSVCTKPCDGGQQFRMPICEKGDCNGRTKMARACNTHPCKNEWSCWSEWSSCSVSCGVGTKTRRRNCLVNENDLSGCEGLSEEVESCEMPSCESFLGWSEWTNYSSCNEDGEKVRYRTCLMKNPGPKECVGEEKQTKICNSIAFNEAHTASNEIHLGTMGIISIVLSILGLCLISVYGTSLYKDRKHKSLTAITGSPHYGSYPNQYSSLPTKDIDFRHYTETKPRRQSSFNSGSKFNGNGTLPKSINVSSNTPKILAKNYNETDTATIKRNSHLNNAKMRLKDDEEKY</sequence>
<dbReference type="Gene3D" id="2.130.10.10">
    <property type="entry name" value="YVTN repeat-like/Quinoprotein amine dehydrogenase"/>
    <property type="match status" value="1"/>
</dbReference>
<dbReference type="GO" id="GO:0030335">
    <property type="term" value="P:positive regulation of cell migration"/>
    <property type="evidence" value="ECO:0007669"/>
    <property type="project" value="TreeGrafter"/>
</dbReference>
<dbReference type="AlphaFoldDB" id="A0A336MJY5"/>
<dbReference type="GO" id="GO:0045499">
    <property type="term" value="F:chemorepellent activity"/>
    <property type="evidence" value="ECO:0007669"/>
    <property type="project" value="TreeGrafter"/>
</dbReference>
<name>A0A336MJY5_CULSO</name>
<dbReference type="PANTHER" id="PTHR11036">
    <property type="entry name" value="SEMAPHORIN"/>
    <property type="match status" value="1"/>
</dbReference>
<keyword evidence="2 12" id="KW-0812">Transmembrane</keyword>
<evidence type="ECO:0000256" key="5">
    <source>
        <dbReference type="ARBA" id="ARBA00022902"/>
    </source>
</evidence>
<dbReference type="Pfam" id="PF00090">
    <property type="entry name" value="TSP_1"/>
    <property type="match status" value="5"/>
</dbReference>
<dbReference type="Pfam" id="PF01437">
    <property type="entry name" value="PSI"/>
    <property type="match status" value="1"/>
</dbReference>
<keyword evidence="6 12" id="KW-1133">Transmembrane helix</keyword>
<dbReference type="EMBL" id="UFQT01001478">
    <property type="protein sequence ID" value="SSX30724.1"/>
    <property type="molecule type" value="Genomic_DNA"/>
</dbReference>
<comment type="caution">
    <text evidence="10">Lacks conserved residue(s) required for the propagation of feature annotation.</text>
</comment>
<keyword evidence="8" id="KW-1015">Disulfide bond</keyword>
<dbReference type="SUPFAM" id="SSF101912">
    <property type="entry name" value="Sema domain"/>
    <property type="match status" value="1"/>
</dbReference>
<dbReference type="SMART" id="SM00209">
    <property type="entry name" value="TSP1"/>
    <property type="match status" value="5"/>
</dbReference>
<dbReference type="Pfam" id="PF01403">
    <property type="entry name" value="Sema"/>
    <property type="match status" value="1"/>
</dbReference>
<keyword evidence="5" id="KW-0524">Neurogenesis</keyword>
<dbReference type="PROSITE" id="PS50092">
    <property type="entry name" value="TSP1"/>
    <property type="match status" value="5"/>
</dbReference>
<protein>
    <submittedName>
        <fullName evidence="15">CSON002807 protein</fullName>
    </submittedName>
</protein>
<evidence type="ECO:0000256" key="1">
    <source>
        <dbReference type="ARBA" id="ARBA00004167"/>
    </source>
</evidence>
<dbReference type="GO" id="GO:0030215">
    <property type="term" value="F:semaphorin receptor binding"/>
    <property type="evidence" value="ECO:0007669"/>
    <property type="project" value="InterPro"/>
</dbReference>
<dbReference type="SMART" id="SM00630">
    <property type="entry name" value="Sema"/>
    <property type="match status" value="1"/>
</dbReference>
<reference evidence="14" key="1">
    <citation type="submission" date="2018-04" db="EMBL/GenBank/DDBJ databases">
        <authorList>
            <person name="Go L.Y."/>
            <person name="Mitchell J.A."/>
        </authorList>
    </citation>
    <scope>NUCLEOTIDE SEQUENCE</scope>
    <source>
        <tissue evidence="14">Whole organism</tissue>
    </source>
</reference>
<dbReference type="GO" id="GO:0007411">
    <property type="term" value="P:axon guidance"/>
    <property type="evidence" value="ECO:0007669"/>
    <property type="project" value="TreeGrafter"/>
</dbReference>
<dbReference type="InterPro" id="IPR016201">
    <property type="entry name" value="PSI"/>
</dbReference>
<dbReference type="OMA" id="EWKATRP"/>
<dbReference type="EMBL" id="UFQS01001478">
    <property type="protein sequence ID" value="SSX11154.1"/>
    <property type="molecule type" value="Genomic_DNA"/>
</dbReference>
<dbReference type="InterPro" id="IPR002165">
    <property type="entry name" value="Plexin_repeat"/>
</dbReference>
<evidence type="ECO:0000256" key="12">
    <source>
        <dbReference type="SAM" id="Phobius"/>
    </source>
</evidence>
<evidence type="ECO:0000256" key="8">
    <source>
        <dbReference type="ARBA" id="ARBA00023157"/>
    </source>
</evidence>
<evidence type="ECO:0000256" key="10">
    <source>
        <dbReference type="PROSITE-ProRule" id="PRU00352"/>
    </source>
</evidence>
<dbReference type="GO" id="GO:0071526">
    <property type="term" value="P:semaphorin-plexin signaling pathway"/>
    <property type="evidence" value="ECO:0007669"/>
    <property type="project" value="TreeGrafter"/>
</dbReference>
<comment type="subcellular location">
    <subcellularLocation>
        <location evidence="1">Membrane</location>
        <topology evidence="1">Single-pass membrane protein</topology>
    </subcellularLocation>
</comment>
<feature type="region of interest" description="Disordered" evidence="11">
    <location>
        <begin position="887"/>
        <end position="914"/>
    </location>
</feature>
<keyword evidence="4" id="KW-0221">Differentiation</keyword>
<dbReference type="InterPro" id="IPR036383">
    <property type="entry name" value="TSP1_rpt_sf"/>
</dbReference>
<dbReference type="FunFam" id="2.20.100.10:FF:000001">
    <property type="entry name" value="semaphorin-5A isoform X1"/>
    <property type="match status" value="1"/>
</dbReference>
<keyword evidence="9" id="KW-0325">Glycoprotein</keyword>
<evidence type="ECO:0000256" key="4">
    <source>
        <dbReference type="ARBA" id="ARBA00022782"/>
    </source>
</evidence>
<dbReference type="InterPro" id="IPR027231">
    <property type="entry name" value="Semaphorin"/>
</dbReference>
<dbReference type="FunFam" id="2.20.100.10:FF:000007">
    <property type="entry name" value="Thrombospondin 1"/>
    <property type="match status" value="1"/>
</dbReference>
<dbReference type="InterPro" id="IPR015943">
    <property type="entry name" value="WD40/YVTN_repeat-like_dom_sf"/>
</dbReference>
<keyword evidence="7 12" id="KW-0472">Membrane</keyword>
<feature type="compositionally biased region" description="Low complexity" evidence="11">
    <location>
        <begin position="893"/>
        <end position="905"/>
    </location>
</feature>
<dbReference type="Pfam" id="PF23260">
    <property type="entry name" value="TSP1_2"/>
    <property type="match status" value="1"/>
</dbReference>
<dbReference type="SUPFAM" id="SSF103575">
    <property type="entry name" value="Plexin repeat"/>
    <property type="match status" value="1"/>
</dbReference>
<feature type="transmembrane region" description="Helical" evidence="12">
    <location>
        <begin position="819"/>
        <end position="843"/>
    </location>
</feature>
<dbReference type="SUPFAM" id="SSF82895">
    <property type="entry name" value="TSP-1 type 1 repeat"/>
    <property type="match status" value="5"/>
</dbReference>
<keyword evidence="3" id="KW-0677">Repeat</keyword>
<organism evidence="15">
    <name type="scientific">Culicoides sonorensis</name>
    <name type="common">Biting midge</name>
    <dbReference type="NCBI Taxonomy" id="179676"/>
    <lineage>
        <taxon>Eukaryota</taxon>
        <taxon>Metazoa</taxon>
        <taxon>Ecdysozoa</taxon>
        <taxon>Arthropoda</taxon>
        <taxon>Hexapoda</taxon>
        <taxon>Insecta</taxon>
        <taxon>Pterygota</taxon>
        <taxon>Neoptera</taxon>
        <taxon>Endopterygota</taxon>
        <taxon>Diptera</taxon>
        <taxon>Nematocera</taxon>
        <taxon>Chironomoidea</taxon>
        <taxon>Ceratopogonidae</taxon>
        <taxon>Ceratopogoninae</taxon>
        <taxon>Culicoides</taxon>
        <taxon>Monoculicoides</taxon>
    </lineage>
</organism>
<dbReference type="PROSITE" id="PS51004">
    <property type="entry name" value="SEMA"/>
    <property type="match status" value="1"/>
</dbReference>
<dbReference type="Gene3D" id="3.30.1680.10">
    <property type="entry name" value="ligand-binding face of the semaphorins, domain 2"/>
    <property type="match status" value="1"/>
</dbReference>
<evidence type="ECO:0000256" key="6">
    <source>
        <dbReference type="ARBA" id="ARBA00022989"/>
    </source>
</evidence>
<dbReference type="VEuPathDB" id="VectorBase:CSON002807"/>
<evidence type="ECO:0000256" key="7">
    <source>
        <dbReference type="ARBA" id="ARBA00023136"/>
    </source>
</evidence>
<dbReference type="Gene3D" id="2.20.100.10">
    <property type="entry name" value="Thrombospondin type-1 (TSP1) repeat"/>
    <property type="match status" value="6"/>
</dbReference>
<evidence type="ECO:0000256" key="9">
    <source>
        <dbReference type="ARBA" id="ARBA00023180"/>
    </source>
</evidence>
<evidence type="ECO:0000313" key="14">
    <source>
        <dbReference type="EMBL" id="SSX11154.1"/>
    </source>
</evidence>
<dbReference type="InterPro" id="IPR036352">
    <property type="entry name" value="Semap_dom_sf"/>
</dbReference>
<dbReference type="GO" id="GO:0005886">
    <property type="term" value="C:plasma membrane"/>
    <property type="evidence" value="ECO:0007669"/>
    <property type="project" value="TreeGrafter"/>
</dbReference>
<evidence type="ECO:0000256" key="2">
    <source>
        <dbReference type="ARBA" id="ARBA00022692"/>
    </source>
</evidence>
<evidence type="ECO:0000259" key="13">
    <source>
        <dbReference type="PROSITE" id="PS51004"/>
    </source>
</evidence>
<evidence type="ECO:0000313" key="15">
    <source>
        <dbReference type="EMBL" id="SSX30724.1"/>
    </source>
</evidence>
<evidence type="ECO:0000256" key="11">
    <source>
        <dbReference type="SAM" id="MobiDB-lite"/>
    </source>
</evidence>
<dbReference type="InterPro" id="IPR001627">
    <property type="entry name" value="Semap_dom"/>
</dbReference>
<gene>
    <name evidence="15" type="primary">CSON002807</name>
</gene>
<feature type="domain" description="Sema" evidence="13">
    <location>
        <begin position="1"/>
        <end position="343"/>
    </location>
</feature>